<protein>
    <submittedName>
        <fullName evidence="1">Cytidylate kinase-like family protein</fullName>
    </submittedName>
</protein>
<evidence type="ECO:0000313" key="2">
    <source>
        <dbReference type="Proteomes" id="UP000585050"/>
    </source>
</evidence>
<keyword evidence="1" id="KW-0808">Transferase</keyword>
<dbReference type="EMBL" id="JABAIL010000002">
    <property type="protein sequence ID" value="NLR91316.1"/>
    <property type="molecule type" value="Genomic_DNA"/>
</dbReference>
<dbReference type="Pfam" id="PF13189">
    <property type="entry name" value="Cytidylate_kin2"/>
    <property type="match status" value="1"/>
</dbReference>
<organism evidence="1 2">
    <name type="scientific">Flammeovirga agarivorans</name>
    <dbReference type="NCBI Taxonomy" id="2726742"/>
    <lineage>
        <taxon>Bacteria</taxon>
        <taxon>Pseudomonadati</taxon>
        <taxon>Bacteroidota</taxon>
        <taxon>Cytophagia</taxon>
        <taxon>Cytophagales</taxon>
        <taxon>Flammeovirgaceae</taxon>
        <taxon>Flammeovirga</taxon>
    </lineage>
</organism>
<dbReference type="GO" id="GO:0016301">
    <property type="term" value="F:kinase activity"/>
    <property type="evidence" value="ECO:0007669"/>
    <property type="project" value="UniProtKB-KW"/>
</dbReference>
<comment type="caution">
    <text evidence="1">The sequence shown here is derived from an EMBL/GenBank/DDBJ whole genome shotgun (WGS) entry which is preliminary data.</text>
</comment>
<dbReference type="Proteomes" id="UP000585050">
    <property type="component" value="Unassembled WGS sequence"/>
</dbReference>
<keyword evidence="2" id="KW-1185">Reference proteome</keyword>
<accession>A0A7X8SJE6</accession>
<reference evidence="1 2" key="1">
    <citation type="submission" date="2020-04" db="EMBL/GenBank/DDBJ databases">
        <title>Flammeovirga sp. SR4, a novel species isolated from seawater.</title>
        <authorList>
            <person name="Wang X."/>
        </authorList>
    </citation>
    <scope>NUCLEOTIDE SEQUENCE [LARGE SCALE GENOMIC DNA]</scope>
    <source>
        <strain evidence="1 2">SR4</strain>
    </source>
</reference>
<dbReference type="AlphaFoldDB" id="A0A7X8SJE6"/>
<name>A0A7X8SJE6_9BACT</name>
<proteinExistence type="predicted"/>
<dbReference type="InterPro" id="IPR027417">
    <property type="entry name" value="P-loop_NTPase"/>
</dbReference>
<sequence>MKANVLNQLIKNLEMEFNRSSHYRPNSQGIVLTISREYGSSVKKVAQLLVDRLNKEEIGFDLCPKKWLLIDTSVIRDLSEELHLEYKDIAEYVPQEKKGLIEQLIHSFSPSYNKLDGKLDSTLKSIIHAYFERGNVIILGRGGGFYAEGLSNALRIKVNSNYQFRVAKIMENHNLGFQDAKLKMLKYSKLRNDFLEHIGKGKRESYDTVIDRTRLDDSTLADYLLSFTNAKVKDLRREKEKEQKQKVSV</sequence>
<dbReference type="RefSeq" id="WP_168882008.1">
    <property type="nucleotide sequence ID" value="NZ_JABAIL010000002.1"/>
</dbReference>
<keyword evidence="1" id="KW-0418">Kinase</keyword>
<evidence type="ECO:0000313" key="1">
    <source>
        <dbReference type="EMBL" id="NLR91316.1"/>
    </source>
</evidence>
<gene>
    <name evidence="1" type="ORF">HGP29_08865</name>
</gene>
<dbReference type="Gene3D" id="3.40.50.300">
    <property type="entry name" value="P-loop containing nucleotide triphosphate hydrolases"/>
    <property type="match status" value="1"/>
</dbReference>